<keyword evidence="2" id="KW-1185">Reference proteome</keyword>
<evidence type="ECO:0000313" key="2">
    <source>
        <dbReference type="Proteomes" id="UP000009005"/>
    </source>
</evidence>
<reference evidence="1 2" key="1">
    <citation type="journal article" date="2012" name="J. Bacteriol.">
        <title>Complete genome sequence of Mycoplasma wenyonii strain Massachusetts.</title>
        <authorList>
            <person name="Dos Santos A.P."/>
            <person name="Guimaraes A.M."/>
            <person name="do Nascimento N.C."/>
            <person name="Sanmiguel P.J."/>
            <person name="Messick J.B."/>
        </authorList>
    </citation>
    <scope>NUCLEOTIDE SEQUENCE [LARGE SCALE GENOMIC DNA]</scope>
    <source>
        <strain evidence="1 2">Massachusetts</strain>
    </source>
</reference>
<dbReference type="STRING" id="1197325.WEN_02915"/>
<dbReference type="KEGG" id="mwe:WEN_02915"/>
<dbReference type="Proteomes" id="UP000009005">
    <property type="component" value="Chromosome"/>
</dbReference>
<dbReference type="OrthoDB" id="402795at2"/>
<dbReference type="RefSeq" id="WP_014850075.1">
    <property type="nucleotide sequence ID" value="NC_018149.1"/>
</dbReference>
<name>I6YBJ0_MYCWM</name>
<dbReference type="PATRIC" id="fig|1197325.3.peg.628"/>
<proteinExistence type="predicted"/>
<dbReference type="EMBL" id="CP003703">
    <property type="protein sequence ID" value="AFN65366.1"/>
    <property type="molecule type" value="Genomic_DNA"/>
</dbReference>
<accession>I6YBJ0</accession>
<organism evidence="1 2">
    <name type="scientific">Mycoplasma wenyonii (strain Massachusetts)</name>
    <name type="common">Eperythrozoon wenyonii</name>
    <dbReference type="NCBI Taxonomy" id="1197325"/>
    <lineage>
        <taxon>Bacteria</taxon>
        <taxon>Bacillati</taxon>
        <taxon>Mycoplasmatota</taxon>
        <taxon>Mollicutes</taxon>
        <taxon>Mycoplasmataceae</taxon>
        <taxon>Mycoplasma</taxon>
    </lineage>
</organism>
<dbReference type="HOGENOM" id="CLU_106274_1_0_14"/>
<protein>
    <submittedName>
        <fullName evidence="1">Uncharacterized protein</fullName>
    </submittedName>
</protein>
<dbReference type="AlphaFoldDB" id="I6YBJ0"/>
<sequence>MAVSPIIKAFQIFSGLGAVAVTPFTPSFFRKIEEIRVPWGGRQVNDDYREEPAVKEQSNSKNIMHEAVKIIESKDGNKEGEKRCFWLFSKTKWSELFICFNTTKLNSLTLFHYTWRGQELNEVTEINYRGATSLKMKFANQKTKDIPYYLRASFAWLRRDRDASLIPKTHCSIKPIDSSRNYQLTCQVGAGRHTETVSPELPNKT</sequence>
<evidence type="ECO:0000313" key="1">
    <source>
        <dbReference type="EMBL" id="AFN65366.1"/>
    </source>
</evidence>
<gene>
    <name evidence="1" type="ordered locus">WEN_02915</name>
</gene>